<dbReference type="GO" id="GO:0003676">
    <property type="term" value="F:nucleic acid binding"/>
    <property type="evidence" value="ECO:0007669"/>
    <property type="project" value="InterPro"/>
</dbReference>
<dbReference type="Gene3D" id="3.30.420.10">
    <property type="entry name" value="Ribonuclease H-like superfamily/Ribonuclease H"/>
    <property type="match status" value="1"/>
</dbReference>
<evidence type="ECO:0008006" key="3">
    <source>
        <dbReference type="Google" id="ProtNLM"/>
    </source>
</evidence>
<dbReference type="AlphaFoldDB" id="A0A8C2BPW4"/>
<name>A0A8C2BPW4_CYPCA</name>
<reference evidence="1" key="1">
    <citation type="submission" date="2025-08" db="UniProtKB">
        <authorList>
            <consortium name="Ensembl"/>
        </authorList>
    </citation>
    <scope>IDENTIFICATION</scope>
</reference>
<dbReference type="InterPro" id="IPR036397">
    <property type="entry name" value="RNaseH_sf"/>
</dbReference>
<organism evidence="1 2">
    <name type="scientific">Cyprinus carpio</name>
    <name type="common">Common carp</name>
    <dbReference type="NCBI Taxonomy" id="7962"/>
    <lineage>
        <taxon>Eukaryota</taxon>
        <taxon>Metazoa</taxon>
        <taxon>Chordata</taxon>
        <taxon>Craniata</taxon>
        <taxon>Vertebrata</taxon>
        <taxon>Euteleostomi</taxon>
        <taxon>Actinopterygii</taxon>
        <taxon>Neopterygii</taxon>
        <taxon>Teleostei</taxon>
        <taxon>Ostariophysi</taxon>
        <taxon>Cypriniformes</taxon>
        <taxon>Cyprinidae</taxon>
        <taxon>Cyprininae</taxon>
        <taxon>Cyprinus</taxon>
    </lineage>
</organism>
<evidence type="ECO:0000313" key="2">
    <source>
        <dbReference type="Proteomes" id="UP000694701"/>
    </source>
</evidence>
<accession>A0A8C2BPW4</accession>
<protein>
    <recommendedName>
        <fullName evidence="3">Tc1-like transposase DDE domain-containing protein</fullName>
    </recommendedName>
</protein>
<evidence type="ECO:0000313" key="1">
    <source>
        <dbReference type="Ensembl" id="ENSCCRP00020000012.1"/>
    </source>
</evidence>
<dbReference type="Ensembl" id="ENSCCRT00020000022.1">
    <property type="protein sequence ID" value="ENSCCRP00020000012.1"/>
    <property type="gene ID" value="ENSCCRG00020000017.1"/>
</dbReference>
<dbReference type="Proteomes" id="UP000694701">
    <property type="component" value="Unplaced"/>
</dbReference>
<sequence length="60" mass="7084">MKLKVMEMSPDLNPIEHLWGILKQKVEKHHMSNIQQLRDVIMEEWKRIPAKTCAALVKSM</sequence>
<proteinExistence type="predicted"/>